<accession>A0A9P7VJH9</accession>
<sequence>MSVYHWWRNCSSCLQISPSASSSLLKLFLHYYSRSGDNGLLGTIVYEILGLHDSFGRVMIDNLKASTVSLPGEEQYSTVETLLTRFTGIGYTAVRALTLRYIRLQYIDRAELNRISTIEFLDDVEEIDLVLKHYAITWGLWHPGTETKA</sequence>
<dbReference type="EMBL" id="MU250563">
    <property type="protein sequence ID" value="KAG7441161.1"/>
    <property type="molecule type" value="Genomic_DNA"/>
</dbReference>
<protein>
    <submittedName>
        <fullName evidence="2">LCM-domain-containing protein</fullName>
    </submittedName>
</protein>
<keyword evidence="3" id="KW-1185">Reference proteome</keyword>
<comment type="caution">
    <text evidence="2">The sequence shown here is derived from an EMBL/GenBank/DDBJ whole genome shotgun (WGS) entry which is preliminary data.</text>
</comment>
<reference evidence="2" key="1">
    <citation type="submission" date="2020-11" db="EMBL/GenBank/DDBJ databases">
        <title>Adaptations for nitrogen fixation in a non-lichenized fungal sporocarp promotes dispersal by wood-feeding termites.</title>
        <authorList>
            <consortium name="DOE Joint Genome Institute"/>
            <person name="Koch R.A."/>
            <person name="Yoon G."/>
            <person name="Arayal U."/>
            <person name="Lail K."/>
            <person name="Amirebrahimi M."/>
            <person name="Labutti K."/>
            <person name="Lipzen A."/>
            <person name="Riley R."/>
            <person name="Barry K."/>
            <person name="Henrissat B."/>
            <person name="Grigoriev I.V."/>
            <person name="Herr J.R."/>
            <person name="Aime M.C."/>
        </authorList>
    </citation>
    <scope>NUCLEOTIDE SEQUENCE</scope>
    <source>
        <strain evidence="2">MCA 3950</strain>
    </source>
</reference>
<dbReference type="Proteomes" id="UP000812287">
    <property type="component" value="Unassembled WGS sequence"/>
</dbReference>
<evidence type="ECO:0000313" key="2">
    <source>
        <dbReference type="EMBL" id="KAG7441161.1"/>
    </source>
</evidence>
<dbReference type="InterPro" id="IPR029063">
    <property type="entry name" value="SAM-dependent_MTases_sf"/>
</dbReference>
<dbReference type="PANTHER" id="PTHR13600">
    <property type="entry name" value="LEUCINE CARBOXYL METHYLTRANSFERASE"/>
    <property type="match status" value="1"/>
</dbReference>
<dbReference type="RefSeq" id="XP_043034661.1">
    <property type="nucleotide sequence ID" value="XM_043181359.1"/>
</dbReference>
<organism evidence="2 3">
    <name type="scientific">Guyanagaster necrorhizus</name>
    <dbReference type="NCBI Taxonomy" id="856835"/>
    <lineage>
        <taxon>Eukaryota</taxon>
        <taxon>Fungi</taxon>
        <taxon>Dikarya</taxon>
        <taxon>Basidiomycota</taxon>
        <taxon>Agaricomycotina</taxon>
        <taxon>Agaricomycetes</taxon>
        <taxon>Agaricomycetidae</taxon>
        <taxon>Agaricales</taxon>
        <taxon>Marasmiineae</taxon>
        <taxon>Physalacriaceae</taxon>
        <taxon>Guyanagaster</taxon>
    </lineage>
</organism>
<keyword evidence="1" id="KW-0949">S-adenosyl-L-methionine</keyword>
<dbReference type="InterPro" id="IPR016651">
    <property type="entry name" value="LCMT1"/>
</dbReference>
<proteinExistence type="predicted"/>
<dbReference type="GeneID" id="66103655"/>
<dbReference type="AlphaFoldDB" id="A0A9P7VJH9"/>
<evidence type="ECO:0000256" key="1">
    <source>
        <dbReference type="ARBA" id="ARBA00022691"/>
    </source>
</evidence>
<dbReference type="SUPFAM" id="SSF53335">
    <property type="entry name" value="S-adenosyl-L-methionine-dependent methyltransferases"/>
    <property type="match status" value="1"/>
</dbReference>
<dbReference type="OrthoDB" id="203237at2759"/>
<dbReference type="GO" id="GO:0018423">
    <property type="term" value="F:protein C-terminal leucine carboxyl O-methyltransferase activity"/>
    <property type="evidence" value="ECO:0007669"/>
    <property type="project" value="TreeGrafter"/>
</dbReference>
<dbReference type="Gene3D" id="3.40.50.150">
    <property type="entry name" value="Vaccinia Virus protein VP39"/>
    <property type="match status" value="1"/>
</dbReference>
<evidence type="ECO:0000313" key="3">
    <source>
        <dbReference type="Proteomes" id="UP000812287"/>
    </source>
</evidence>
<gene>
    <name evidence="2" type="ORF">BT62DRAFT_552704</name>
</gene>
<name>A0A9P7VJH9_9AGAR</name>
<dbReference type="PANTHER" id="PTHR13600:SF21">
    <property type="entry name" value="LEUCINE CARBOXYL METHYLTRANSFERASE 1"/>
    <property type="match status" value="1"/>
</dbReference>